<evidence type="ECO:0000313" key="2">
    <source>
        <dbReference type="Proteomes" id="UP000823771"/>
    </source>
</evidence>
<dbReference type="EMBL" id="JADILZ010000002">
    <property type="protein sequence ID" value="MBO8477306.1"/>
    <property type="molecule type" value="Genomic_DNA"/>
</dbReference>
<reference evidence="1" key="2">
    <citation type="journal article" date="2021" name="PeerJ">
        <title>Extensive microbial diversity within the chicken gut microbiome revealed by metagenomics and culture.</title>
        <authorList>
            <person name="Gilroy R."/>
            <person name="Ravi A."/>
            <person name="Getino M."/>
            <person name="Pursley I."/>
            <person name="Horton D.L."/>
            <person name="Alikhan N.F."/>
            <person name="Baker D."/>
            <person name="Gharbi K."/>
            <person name="Hall N."/>
            <person name="Watson M."/>
            <person name="Adriaenssens E.M."/>
            <person name="Foster-Nyarko E."/>
            <person name="Jarju S."/>
            <person name="Secka A."/>
            <person name="Antonio M."/>
            <person name="Oren A."/>
            <person name="Chaudhuri R.R."/>
            <person name="La Ragione R."/>
            <person name="Hildebrand F."/>
            <person name="Pallen M.J."/>
        </authorList>
    </citation>
    <scope>NUCLEOTIDE SEQUENCE</scope>
    <source>
        <strain evidence="1">2478</strain>
    </source>
</reference>
<evidence type="ECO:0008006" key="3">
    <source>
        <dbReference type="Google" id="ProtNLM"/>
    </source>
</evidence>
<dbReference type="Proteomes" id="UP000823771">
    <property type="component" value="Unassembled WGS sequence"/>
</dbReference>
<accession>A0A9D9IS78</accession>
<reference evidence="1" key="1">
    <citation type="submission" date="2020-10" db="EMBL/GenBank/DDBJ databases">
        <authorList>
            <person name="Gilroy R."/>
        </authorList>
    </citation>
    <scope>NUCLEOTIDE SEQUENCE</scope>
    <source>
        <strain evidence="1">2478</strain>
    </source>
</reference>
<comment type="caution">
    <text evidence="1">The sequence shown here is derived from an EMBL/GenBank/DDBJ whole genome shotgun (WGS) entry which is preliminary data.</text>
</comment>
<protein>
    <recommendedName>
        <fullName evidence="3">Mutator family transposase</fullName>
    </recommendedName>
</protein>
<dbReference type="AlphaFoldDB" id="A0A9D9IS78"/>
<proteinExistence type="predicted"/>
<evidence type="ECO:0000313" key="1">
    <source>
        <dbReference type="EMBL" id="MBO8477306.1"/>
    </source>
</evidence>
<sequence length="203" mass="24086">MVIKDALRNRILWRKYVTHETISDYMEGISFLRSHGFRIYGVVTDGMRGLAQMLSPYPVQMCQFHQVLIVRRYLTQDPELDASRDLLNLVCGITKMDSGSFTAAFEDWYARYRDVLNERVQDRRIKKKTPPYMRPRLRSAYLSVRRNMKWLWTFEKYPGTGLPRTNNALEGVFADLKTKVRVHSGISRENRKRLLDEYIARHY</sequence>
<name>A0A9D9IS78_9BACT</name>
<gene>
    <name evidence="1" type="ORF">IAB80_00135</name>
</gene>
<organism evidence="1 2">
    <name type="scientific">Candidatus Cryptobacteroides excrementipullorum</name>
    <dbReference type="NCBI Taxonomy" id="2840761"/>
    <lineage>
        <taxon>Bacteria</taxon>
        <taxon>Pseudomonadati</taxon>
        <taxon>Bacteroidota</taxon>
        <taxon>Bacteroidia</taxon>
        <taxon>Bacteroidales</taxon>
        <taxon>Candidatus Cryptobacteroides</taxon>
    </lineage>
</organism>